<evidence type="ECO:0000256" key="1">
    <source>
        <dbReference type="ARBA" id="ARBA00004429"/>
    </source>
</evidence>
<keyword evidence="15" id="KW-1185">Reference proteome</keyword>
<keyword evidence="3" id="KW-1003">Cell membrane</keyword>
<dbReference type="GO" id="GO:0005886">
    <property type="term" value="C:plasma membrane"/>
    <property type="evidence" value="ECO:0007669"/>
    <property type="project" value="UniProtKB-SubCell"/>
</dbReference>
<dbReference type="PANTHER" id="PTHR38674:SF1">
    <property type="entry name" value="ALKANE 1-MONOOXYGENASE 1"/>
    <property type="match status" value="1"/>
</dbReference>
<evidence type="ECO:0000256" key="8">
    <source>
        <dbReference type="ARBA" id="ARBA00023002"/>
    </source>
</evidence>
<dbReference type="InterPro" id="IPR005804">
    <property type="entry name" value="FA_desaturase_dom"/>
</dbReference>
<feature type="transmembrane region" description="Helical" evidence="12">
    <location>
        <begin position="229"/>
        <end position="249"/>
    </location>
</feature>
<dbReference type="AlphaFoldDB" id="A0A7Y3RK37"/>
<evidence type="ECO:0000259" key="13">
    <source>
        <dbReference type="Pfam" id="PF00487"/>
    </source>
</evidence>
<feature type="transmembrane region" description="Helical" evidence="12">
    <location>
        <begin position="255"/>
        <end position="272"/>
    </location>
</feature>
<accession>A0A7Y3RK37</accession>
<keyword evidence="6" id="KW-0479">Metal-binding</keyword>
<feature type="transmembrane region" description="Helical" evidence="12">
    <location>
        <begin position="88"/>
        <end position="111"/>
    </location>
</feature>
<evidence type="ECO:0000256" key="6">
    <source>
        <dbReference type="ARBA" id="ARBA00022723"/>
    </source>
</evidence>
<evidence type="ECO:0000313" key="14">
    <source>
        <dbReference type="EMBL" id="NNU15523.1"/>
    </source>
</evidence>
<dbReference type="GO" id="GO:0046872">
    <property type="term" value="F:metal ion binding"/>
    <property type="evidence" value="ECO:0007669"/>
    <property type="project" value="UniProtKB-KW"/>
</dbReference>
<evidence type="ECO:0000256" key="9">
    <source>
        <dbReference type="ARBA" id="ARBA00023004"/>
    </source>
</evidence>
<dbReference type="PANTHER" id="PTHR38674">
    <property type="entry name" value="ALKANE 1-MONOOXYGENASE 1"/>
    <property type="match status" value="1"/>
</dbReference>
<evidence type="ECO:0000256" key="3">
    <source>
        <dbReference type="ARBA" id="ARBA00022475"/>
    </source>
</evidence>
<feature type="transmembrane region" description="Helical" evidence="12">
    <location>
        <begin position="21"/>
        <end position="40"/>
    </location>
</feature>
<dbReference type="Proteomes" id="UP000536835">
    <property type="component" value="Unassembled WGS sequence"/>
</dbReference>
<dbReference type="RefSeq" id="WP_173197048.1">
    <property type="nucleotide sequence ID" value="NZ_JABFCX010000002.1"/>
</dbReference>
<name>A0A7Y3RK37_9PROT</name>
<protein>
    <submittedName>
        <fullName evidence="14">Alkane 1-monooxygenase</fullName>
    </submittedName>
</protein>
<keyword evidence="7 12" id="KW-1133">Transmembrane helix</keyword>
<evidence type="ECO:0000256" key="11">
    <source>
        <dbReference type="ARBA" id="ARBA00023136"/>
    </source>
</evidence>
<reference evidence="14 15" key="1">
    <citation type="submission" date="2020-05" db="EMBL/GenBank/DDBJ databases">
        <title>Parvularcula mediterraneae sp. nov., isolated from polypropylene straw from shallow seawater of the seashore of Laganas in Zakynthos island, Greece.</title>
        <authorList>
            <person name="Szabo I."/>
            <person name="Al-Omari J."/>
            <person name="Rado J."/>
            <person name="Szerdahelyi G.S."/>
        </authorList>
    </citation>
    <scope>NUCLEOTIDE SEQUENCE [LARGE SCALE GENOMIC DNA]</scope>
    <source>
        <strain evidence="14 15">ZS-1/3</strain>
    </source>
</reference>
<dbReference type="InterPro" id="IPR033885">
    <property type="entry name" value="AlkB/XylM"/>
</dbReference>
<evidence type="ECO:0000256" key="4">
    <source>
        <dbReference type="ARBA" id="ARBA00022519"/>
    </source>
</evidence>
<dbReference type="Pfam" id="PF00487">
    <property type="entry name" value="FA_desaturase"/>
    <property type="match status" value="1"/>
</dbReference>
<feature type="transmembrane region" description="Helical" evidence="12">
    <location>
        <begin position="46"/>
        <end position="68"/>
    </location>
</feature>
<dbReference type="GO" id="GO:0006629">
    <property type="term" value="P:lipid metabolic process"/>
    <property type="evidence" value="ECO:0007669"/>
    <property type="project" value="InterPro"/>
</dbReference>
<dbReference type="EMBL" id="JABFCX010000002">
    <property type="protein sequence ID" value="NNU15523.1"/>
    <property type="molecule type" value="Genomic_DNA"/>
</dbReference>
<keyword evidence="9" id="KW-0408">Iron</keyword>
<keyword evidence="11 12" id="KW-0472">Membrane</keyword>
<dbReference type="CDD" id="cd03512">
    <property type="entry name" value="Alkane-hydroxylase"/>
    <property type="match status" value="1"/>
</dbReference>
<proteinExistence type="inferred from homology"/>
<feature type="domain" description="Fatty acid desaturase" evidence="13">
    <location>
        <begin position="117"/>
        <end position="329"/>
    </location>
</feature>
<keyword evidence="4" id="KW-0997">Cell inner membrane</keyword>
<comment type="caution">
    <text evidence="14">The sequence shown here is derived from an EMBL/GenBank/DDBJ whole genome shotgun (WGS) entry which is preliminary data.</text>
</comment>
<evidence type="ECO:0000256" key="12">
    <source>
        <dbReference type="SAM" id="Phobius"/>
    </source>
</evidence>
<comment type="similarity">
    <text evidence="2">Belongs to the fatty acid desaturase type 1 family. AlkB subfamily.</text>
</comment>
<comment type="subcellular location">
    <subcellularLocation>
        <location evidence="1">Cell inner membrane</location>
        <topology evidence="1">Multi-pass membrane protein</topology>
    </subcellularLocation>
</comment>
<keyword evidence="10 14" id="KW-0503">Monooxygenase</keyword>
<keyword evidence="5 12" id="KW-0812">Transmembrane</keyword>
<evidence type="ECO:0000256" key="5">
    <source>
        <dbReference type="ARBA" id="ARBA00022692"/>
    </source>
</evidence>
<dbReference type="GO" id="GO:0004497">
    <property type="term" value="F:monooxygenase activity"/>
    <property type="evidence" value="ECO:0007669"/>
    <property type="project" value="UniProtKB-KW"/>
</dbReference>
<evidence type="ECO:0000256" key="2">
    <source>
        <dbReference type="ARBA" id="ARBA00010823"/>
    </source>
</evidence>
<evidence type="ECO:0000313" key="15">
    <source>
        <dbReference type="Proteomes" id="UP000536835"/>
    </source>
</evidence>
<sequence length="386" mass="43979">MSSTVANAVRKPLQVRAPRRFLFLFGVPHAFAVTLTVALYHALGGAAWVTLLPAIWFYVIIPILDFLIGEDETVPPEDEYKRLEADRFYTNLIFAILPVYLLNFALGIMLLVDGLPLWAAIPFMFSFGLGAGQVLVYAHELGHRTNNLDRQMAKFALSIIGYGHFCIEHNRGHHVHVATPEDCASARMNETVYGFMFRDIIGAFRRGWMHEAKRLRNKKLPVFSHHNEILQSYAVTLVFAAAMIAWLGWVALPFIVLHHYLGWFALTVVNYIEHYGLKREKLPNGRYEPCKPYHSWNTNHVVSNIVTINLQRHSDHHANPARPYQCLRNFDELPRLPSGYPGCITMALVPPVWFAVMNPRVRAWCATFADGDESKLNWGFREAPAT</sequence>
<evidence type="ECO:0000256" key="7">
    <source>
        <dbReference type="ARBA" id="ARBA00022989"/>
    </source>
</evidence>
<gene>
    <name evidence="14" type="ORF">HK107_04220</name>
</gene>
<organism evidence="14 15">
    <name type="scientific">Parvularcula mediterranea</name>
    <dbReference type="NCBI Taxonomy" id="2732508"/>
    <lineage>
        <taxon>Bacteria</taxon>
        <taxon>Pseudomonadati</taxon>
        <taxon>Pseudomonadota</taxon>
        <taxon>Alphaproteobacteria</taxon>
        <taxon>Parvularculales</taxon>
        <taxon>Parvularculaceae</taxon>
        <taxon>Parvularcula</taxon>
    </lineage>
</organism>
<keyword evidence="8" id="KW-0560">Oxidoreductase</keyword>
<feature type="transmembrane region" description="Helical" evidence="12">
    <location>
        <begin position="117"/>
        <end position="138"/>
    </location>
</feature>
<evidence type="ECO:0000256" key="10">
    <source>
        <dbReference type="ARBA" id="ARBA00023033"/>
    </source>
</evidence>